<evidence type="ECO:0000313" key="1">
    <source>
        <dbReference type="EMBL" id="UMB68435.1"/>
    </source>
</evidence>
<gene>
    <name evidence="1" type="ORF">MKK62_18705</name>
</gene>
<dbReference type="Proteomes" id="UP001055336">
    <property type="component" value="Chromosome"/>
</dbReference>
<keyword evidence="2" id="KW-1185">Reference proteome</keyword>
<organism evidence="1 2">
    <name type="scientific">Mycobacterium paraterrae</name>
    <dbReference type="NCBI Taxonomy" id="577492"/>
    <lineage>
        <taxon>Bacteria</taxon>
        <taxon>Bacillati</taxon>
        <taxon>Actinomycetota</taxon>
        <taxon>Actinomycetes</taxon>
        <taxon>Mycobacteriales</taxon>
        <taxon>Mycobacteriaceae</taxon>
        <taxon>Mycobacterium</taxon>
    </lineage>
</organism>
<dbReference type="RefSeq" id="WP_240259008.1">
    <property type="nucleotide sequence ID" value="NZ_CP092488.2"/>
</dbReference>
<name>A0ABY3VJT0_9MYCO</name>
<accession>A0ABY3VJT0</accession>
<evidence type="ECO:0000313" key="2">
    <source>
        <dbReference type="Proteomes" id="UP001055336"/>
    </source>
</evidence>
<protein>
    <submittedName>
        <fullName evidence="1">Uncharacterized protein</fullName>
    </submittedName>
</protein>
<sequence>MTAPSPVPASGVSAGNWSPQRWETTFISVTNESLQVVIDEANRHTNAHGLQGWEVVNSSVQRVQVSHHFAGYDKGGDFYFEWSIVCTMKRPLPPS</sequence>
<reference evidence="1" key="1">
    <citation type="submission" date="2022-08" db="EMBL/GenBank/DDBJ databases">
        <title>Whole genome sequencing of non-tuberculosis mycobacteria type-strains.</title>
        <authorList>
            <person name="Igarashi Y."/>
            <person name="Osugi A."/>
            <person name="Mitarai S."/>
        </authorList>
    </citation>
    <scope>NUCLEOTIDE SEQUENCE</scope>
    <source>
        <strain evidence="1">DSM 45127</strain>
    </source>
</reference>
<dbReference type="EMBL" id="CP092488">
    <property type="protein sequence ID" value="UMB68435.1"/>
    <property type="molecule type" value="Genomic_DNA"/>
</dbReference>
<proteinExistence type="predicted"/>